<accession>A0A4R1R1P6</accession>
<name>A0A4R1R1P6_9FIRM</name>
<dbReference type="RefSeq" id="WP_157837515.1">
    <property type="nucleotide sequence ID" value="NZ_JPNB01000001.1"/>
</dbReference>
<sequence>MHKENTPKRISMTEMVSSNDNWKMYSRFHDYFLELLSYETQKVSGSDVWQLNYI</sequence>
<comment type="caution">
    <text evidence="1">The sequence shown here is derived from an EMBL/GenBank/DDBJ whole genome shotgun (WGS) entry which is preliminary data.</text>
</comment>
<dbReference type="AlphaFoldDB" id="A0A4R1R1P6"/>
<protein>
    <submittedName>
        <fullName evidence="1">Uncharacterized protein</fullName>
    </submittedName>
</protein>
<keyword evidence="2" id="KW-1185">Reference proteome</keyword>
<evidence type="ECO:0000313" key="1">
    <source>
        <dbReference type="EMBL" id="TCL59265.1"/>
    </source>
</evidence>
<evidence type="ECO:0000313" key="2">
    <source>
        <dbReference type="Proteomes" id="UP000295718"/>
    </source>
</evidence>
<reference evidence="1 2" key="1">
    <citation type="submission" date="2019-03" db="EMBL/GenBank/DDBJ databases">
        <title>Genomic Encyclopedia of Type Strains, Phase IV (KMG-IV): sequencing the most valuable type-strain genomes for metagenomic binning, comparative biology and taxonomic classification.</title>
        <authorList>
            <person name="Goeker M."/>
        </authorList>
    </citation>
    <scope>NUCLEOTIDE SEQUENCE [LARGE SCALE GENOMIC DNA]</scope>
    <source>
        <strain evidence="1 2">DSM 100556</strain>
    </source>
</reference>
<organism evidence="1 2">
    <name type="scientific">Kineothrix alysoides</name>
    <dbReference type="NCBI Taxonomy" id="1469948"/>
    <lineage>
        <taxon>Bacteria</taxon>
        <taxon>Bacillati</taxon>
        <taxon>Bacillota</taxon>
        <taxon>Clostridia</taxon>
        <taxon>Lachnospirales</taxon>
        <taxon>Lachnospiraceae</taxon>
        <taxon>Kineothrix</taxon>
    </lineage>
</organism>
<dbReference type="Proteomes" id="UP000295718">
    <property type="component" value="Unassembled WGS sequence"/>
</dbReference>
<proteinExistence type="predicted"/>
<gene>
    <name evidence="1" type="ORF">EDD76_1041</name>
</gene>
<dbReference type="EMBL" id="SLUO01000004">
    <property type="protein sequence ID" value="TCL59265.1"/>
    <property type="molecule type" value="Genomic_DNA"/>
</dbReference>